<dbReference type="PANTHER" id="PTHR45772">
    <property type="entry name" value="CONSERVED COMPONENT OF ABC TRANSPORTER FOR NATURAL AMINO ACIDS-RELATED"/>
    <property type="match status" value="1"/>
</dbReference>
<feature type="domain" description="ABC transporter" evidence="4">
    <location>
        <begin position="1"/>
        <end position="210"/>
    </location>
</feature>
<feature type="non-terminal residue" evidence="5">
    <location>
        <position position="1"/>
    </location>
</feature>
<dbReference type="CDD" id="cd03219">
    <property type="entry name" value="ABC_Mj1267_LivG_branched"/>
    <property type="match status" value="1"/>
</dbReference>
<dbReference type="InterPro" id="IPR051120">
    <property type="entry name" value="ABC_AA/LPS_Transport"/>
</dbReference>
<evidence type="ECO:0000313" key="5">
    <source>
        <dbReference type="EMBL" id="GAJ18671.1"/>
    </source>
</evidence>
<keyword evidence="2" id="KW-0547">Nucleotide-binding</keyword>
<dbReference type="SUPFAM" id="SSF52540">
    <property type="entry name" value="P-loop containing nucleoside triphosphate hydrolases"/>
    <property type="match status" value="1"/>
</dbReference>
<evidence type="ECO:0000256" key="3">
    <source>
        <dbReference type="ARBA" id="ARBA00022840"/>
    </source>
</evidence>
<dbReference type="GO" id="GO:0005886">
    <property type="term" value="C:plasma membrane"/>
    <property type="evidence" value="ECO:0007669"/>
    <property type="project" value="TreeGrafter"/>
</dbReference>
<comment type="caution">
    <text evidence="5">The sequence shown here is derived from an EMBL/GenBank/DDBJ whole genome shotgun (WGS) entry which is preliminary data.</text>
</comment>
<sequence>ITGLIGPNGAGKTTVFNLITGVFPPTRGKVTFDGTDITHKKPHHVARLGIGRTFQLNPLFGNFTVLENISASFHLHPKSSLLDIYFNTATYRRNEAYILEQSLEISRLVGLDKVKYELAKNLPHGYQKMLGMARALATRPKLLLLDEPIAGMNPDEIDSALKNIRKTQQQGVTILIVEHNMQILDLCDRVVVISFGNKICEGLPQEVRAN</sequence>
<dbReference type="InterPro" id="IPR003439">
    <property type="entry name" value="ABC_transporter-like_ATP-bd"/>
</dbReference>
<proteinExistence type="predicted"/>
<keyword evidence="1" id="KW-0813">Transport</keyword>
<name>X1VPY6_9ZZZZ</name>
<protein>
    <recommendedName>
        <fullName evidence="4">ABC transporter domain-containing protein</fullName>
    </recommendedName>
</protein>
<dbReference type="PROSITE" id="PS50893">
    <property type="entry name" value="ABC_TRANSPORTER_2"/>
    <property type="match status" value="1"/>
</dbReference>
<reference evidence="5" key="1">
    <citation type="journal article" date="2014" name="Front. Microbiol.">
        <title>High frequency of phylogenetically diverse reductive dehalogenase-homologous genes in deep subseafloor sedimentary metagenomes.</title>
        <authorList>
            <person name="Kawai M."/>
            <person name="Futagami T."/>
            <person name="Toyoda A."/>
            <person name="Takaki Y."/>
            <person name="Nishi S."/>
            <person name="Hori S."/>
            <person name="Arai W."/>
            <person name="Tsubouchi T."/>
            <person name="Morono Y."/>
            <person name="Uchiyama I."/>
            <person name="Ito T."/>
            <person name="Fujiyama A."/>
            <person name="Inagaki F."/>
            <person name="Takami H."/>
        </authorList>
    </citation>
    <scope>NUCLEOTIDE SEQUENCE</scope>
    <source>
        <strain evidence="5">Expedition CK06-06</strain>
    </source>
</reference>
<dbReference type="GO" id="GO:0005524">
    <property type="term" value="F:ATP binding"/>
    <property type="evidence" value="ECO:0007669"/>
    <property type="project" value="UniProtKB-KW"/>
</dbReference>
<dbReference type="AlphaFoldDB" id="X1VPY6"/>
<dbReference type="InterPro" id="IPR027417">
    <property type="entry name" value="P-loop_NTPase"/>
</dbReference>
<dbReference type="Pfam" id="PF00005">
    <property type="entry name" value="ABC_tran"/>
    <property type="match status" value="1"/>
</dbReference>
<evidence type="ECO:0000259" key="4">
    <source>
        <dbReference type="PROSITE" id="PS50893"/>
    </source>
</evidence>
<evidence type="ECO:0000256" key="1">
    <source>
        <dbReference type="ARBA" id="ARBA00022448"/>
    </source>
</evidence>
<feature type="non-terminal residue" evidence="5">
    <location>
        <position position="210"/>
    </location>
</feature>
<gene>
    <name evidence="5" type="ORF">S12H4_56690</name>
</gene>
<dbReference type="GO" id="GO:0016887">
    <property type="term" value="F:ATP hydrolysis activity"/>
    <property type="evidence" value="ECO:0007669"/>
    <property type="project" value="InterPro"/>
</dbReference>
<dbReference type="EMBL" id="BARW01036539">
    <property type="protein sequence ID" value="GAJ18671.1"/>
    <property type="molecule type" value="Genomic_DNA"/>
</dbReference>
<keyword evidence="3" id="KW-0067">ATP-binding</keyword>
<accession>X1VPY6</accession>
<dbReference type="PANTHER" id="PTHR45772:SF9">
    <property type="entry name" value="CONSERVED COMPONENT OF ABC TRANSPORTER FOR NATURAL AMINO ACIDS"/>
    <property type="match status" value="1"/>
</dbReference>
<evidence type="ECO:0000256" key="2">
    <source>
        <dbReference type="ARBA" id="ARBA00022741"/>
    </source>
</evidence>
<dbReference type="Gene3D" id="3.40.50.300">
    <property type="entry name" value="P-loop containing nucleotide triphosphate hydrolases"/>
    <property type="match status" value="1"/>
</dbReference>
<organism evidence="5">
    <name type="scientific">marine sediment metagenome</name>
    <dbReference type="NCBI Taxonomy" id="412755"/>
    <lineage>
        <taxon>unclassified sequences</taxon>
        <taxon>metagenomes</taxon>
        <taxon>ecological metagenomes</taxon>
    </lineage>
</organism>